<dbReference type="AlphaFoldDB" id="A0A4R5NJB4"/>
<evidence type="ECO:0000313" key="2">
    <source>
        <dbReference type="EMBL" id="TDG74350.1"/>
    </source>
</evidence>
<comment type="caution">
    <text evidence="2">The sequence shown here is derived from an EMBL/GenBank/DDBJ whole genome shotgun (WGS) entry which is preliminary data.</text>
</comment>
<evidence type="ECO:0000259" key="1">
    <source>
        <dbReference type="Pfam" id="PF02464"/>
    </source>
</evidence>
<dbReference type="SUPFAM" id="SSF142433">
    <property type="entry name" value="CinA-like"/>
    <property type="match status" value="1"/>
</dbReference>
<dbReference type="Pfam" id="PF02464">
    <property type="entry name" value="CinA"/>
    <property type="match status" value="1"/>
</dbReference>
<protein>
    <recommendedName>
        <fullName evidence="1">CinA C-terminal domain-containing protein</fullName>
    </recommendedName>
</protein>
<sequence>MVVEVLQSKKFRFIDAFETQLQLAERIKGAIMTSENVSHKIQLLANGEVAVTLFGNNMSQSDFEEDVLTQKNEFISKLREDFLDIDDAISFETFVVGNLIRQNQSITAAESLTAGEFQSTIGNVSGVSAIFPGGFVTYANKTKHQLLGIPEEIISKYGVVSQQVAMAMAANSKRILSTDLAISFTGVAGPDKLEGQAAGTVWIGLAFVNQPTEAWEMHFSGERAAVRKQSVYAGLDIIRRQIIK</sequence>
<dbReference type="RefSeq" id="WP_010620692.1">
    <property type="nucleotide sequence ID" value="NZ_CP042371.1"/>
</dbReference>
<reference evidence="2 3" key="1">
    <citation type="journal article" date="2019" name="Appl. Microbiol. Biotechnol.">
        <title>Uncovering carbohydrate metabolism through a genotype-phenotype association study of 56 lactic acid bacteria genomes.</title>
        <authorList>
            <person name="Buron-Moles G."/>
            <person name="Chailyan A."/>
            <person name="Dolejs I."/>
            <person name="Forster J."/>
            <person name="Miks M.H."/>
        </authorList>
    </citation>
    <scope>NUCLEOTIDE SEQUENCE [LARGE SCALE GENOMIC DNA]</scope>
    <source>
        <strain evidence="2 3">ATCC 49373</strain>
    </source>
</reference>
<dbReference type="InterPro" id="IPR036653">
    <property type="entry name" value="CinA-like_C"/>
</dbReference>
<keyword evidence="3" id="KW-1185">Reference proteome</keyword>
<gene>
    <name evidence="2" type="ORF">C5L31_000917</name>
</gene>
<dbReference type="STRING" id="1122149.FD44_GL001999"/>
<dbReference type="Proteomes" id="UP000294854">
    <property type="component" value="Unassembled WGS sequence"/>
</dbReference>
<name>A0A4R5NJB4_9LACO</name>
<dbReference type="InterPro" id="IPR008136">
    <property type="entry name" value="CinA_C"/>
</dbReference>
<dbReference type="EMBL" id="PUFO01000079">
    <property type="protein sequence ID" value="TDG74350.1"/>
    <property type="molecule type" value="Genomic_DNA"/>
</dbReference>
<accession>A0A4R5NJB4</accession>
<evidence type="ECO:0000313" key="3">
    <source>
        <dbReference type="Proteomes" id="UP000294854"/>
    </source>
</evidence>
<feature type="domain" description="CinA C-terminal" evidence="1">
    <location>
        <begin position="91"/>
        <end position="241"/>
    </location>
</feature>
<organism evidence="2 3">
    <name type="scientific">Secundilactobacillus malefermentans</name>
    <dbReference type="NCBI Taxonomy" id="176292"/>
    <lineage>
        <taxon>Bacteria</taxon>
        <taxon>Bacillati</taxon>
        <taxon>Bacillota</taxon>
        <taxon>Bacilli</taxon>
        <taxon>Lactobacillales</taxon>
        <taxon>Lactobacillaceae</taxon>
        <taxon>Secundilactobacillus</taxon>
    </lineage>
</organism>
<dbReference type="NCBIfam" id="TIGR00199">
    <property type="entry name" value="PncC_domain"/>
    <property type="match status" value="1"/>
</dbReference>
<dbReference type="Gene3D" id="3.90.950.20">
    <property type="entry name" value="CinA-like"/>
    <property type="match status" value="1"/>
</dbReference>
<dbReference type="OrthoDB" id="9801454at2"/>
<proteinExistence type="predicted"/>